<comment type="caution">
    <text evidence="2">The sequence shown here is derived from an EMBL/GenBank/DDBJ whole genome shotgun (WGS) entry which is preliminary data.</text>
</comment>
<dbReference type="InterPro" id="IPR004875">
    <property type="entry name" value="DDE_SF_endonuclease_dom"/>
</dbReference>
<gene>
    <name evidence="2" type="ORF">CTAM01_16907</name>
</gene>
<evidence type="ECO:0000313" key="2">
    <source>
        <dbReference type="EMBL" id="KAK1470099.1"/>
    </source>
</evidence>
<name>A0ABQ9QH64_9PEZI</name>
<dbReference type="RefSeq" id="XP_060372520.1">
    <property type="nucleotide sequence ID" value="XM_060532899.1"/>
</dbReference>
<protein>
    <submittedName>
        <fullName evidence="2">Transposase</fullName>
    </submittedName>
</protein>
<accession>A0ABQ9QH64</accession>
<dbReference type="GeneID" id="85417137"/>
<dbReference type="EMBL" id="MLFU01000281">
    <property type="protein sequence ID" value="KAK1470099.1"/>
    <property type="molecule type" value="Genomic_DNA"/>
</dbReference>
<evidence type="ECO:0000313" key="3">
    <source>
        <dbReference type="Proteomes" id="UP001227543"/>
    </source>
</evidence>
<proteinExistence type="predicted"/>
<dbReference type="Proteomes" id="UP001227543">
    <property type="component" value="Unassembled WGS sequence"/>
</dbReference>
<organism evidence="2 3">
    <name type="scientific">Colletotrichum tamarilloi</name>
    <dbReference type="NCBI Taxonomy" id="1209934"/>
    <lineage>
        <taxon>Eukaryota</taxon>
        <taxon>Fungi</taxon>
        <taxon>Dikarya</taxon>
        <taxon>Ascomycota</taxon>
        <taxon>Pezizomycotina</taxon>
        <taxon>Sordariomycetes</taxon>
        <taxon>Hypocreomycetidae</taxon>
        <taxon>Glomerellales</taxon>
        <taxon>Glomerellaceae</taxon>
        <taxon>Colletotrichum</taxon>
        <taxon>Colletotrichum acutatum species complex</taxon>
    </lineage>
</organism>
<dbReference type="Pfam" id="PF03184">
    <property type="entry name" value="DDE_1"/>
    <property type="match status" value="1"/>
</dbReference>
<sequence length="209" mass="23290">MDETGILEGKGFNGLVLGMAETNAVRKKEPGSRSWMSIIECISAGGTAIKPLLIYKGKSVQQQWFPLELKELDGWEFTATDNGWTTDQTALTWKASDLCGQLKLSTELSPDHNTQRLLFRKVKKAFSEKSYLLASSRQQVRVLEARVKRIAPRKKKSVQTDPNTKFANIRDIKRAQEDAGERLLSPSRIVEVELPSEGSGRIVVAVEGD</sequence>
<evidence type="ECO:0000259" key="1">
    <source>
        <dbReference type="Pfam" id="PF03184"/>
    </source>
</evidence>
<reference evidence="2 3" key="1">
    <citation type="submission" date="2016-10" db="EMBL/GenBank/DDBJ databases">
        <title>The genome sequence of Colletotrichum fioriniae PJ7.</title>
        <authorList>
            <person name="Baroncelli R."/>
        </authorList>
    </citation>
    <scope>NUCLEOTIDE SEQUENCE [LARGE SCALE GENOMIC DNA]</scope>
    <source>
        <strain evidence="2 3">Tom-12</strain>
    </source>
</reference>
<feature type="domain" description="DDE-1" evidence="1">
    <location>
        <begin position="33"/>
        <end position="93"/>
    </location>
</feature>
<keyword evidence="3" id="KW-1185">Reference proteome</keyword>